<dbReference type="GO" id="GO:0046872">
    <property type="term" value="F:metal ion binding"/>
    <property type="evidence" value="ECO:0007669"/>
    <property type="project" value="UniProtKB-KW"/>
</dbReference>
<sequence>MNSTEKELIKYFEKKDNIREEVLKISREIIRDCAMNIRYVQKLKKESISFEVIDKLKKLEELIKTYPDFGKYINTPQQEYVEFQVFYSIVFNNEYLEYSQFELDIKPENYILGLCDTIGELRRMVLESIKMDNIHESERYYNFMEKIYDNIIKFDYYHLIDGLRKKQDISRSILEKTHGDLINFIENLKLREELKKYRG</sequence>
<dbReference type="NCBIfam" id="NF011159">
    <property type="entry name" value="PRK14562.1-4"/>
    <property type="match status" value="1"/>
</dbReference>
<dbReference type="InterPro" id="IPR002848">
    <property type="entry name" value="Translin_fam"/>
</dbReference>
<organism evidence="3 4">
    <name type="scientific">Methanothermococcus okinawensis</name>
    <dbReference type="NCBI Taxonomy" id="155863"/>
    <lineage>
        <taxon>Archaea</taxon>
        <taxon>Methanobacteriati</taxon>
        <taxon>Methanobacteriota</taxon>
        <taxon>Methanomada group</taxon>
        <taxon>Methanococci</taxon>
        <taxon>Methanococcales</taxon>
        <taxon>Methanococcaceae</taxon>
        <taxon>Methanothermococcus</taxon>
    </lineage>
</organism>
<dbReference type="GO" id="GO:0043565">
    <property type="term" value="F:sequence-specific DNA binding"/>
    <property type="evidence" value="ECO:0007669"/>
    <property type="project" value="InterPro"/>
</dbReference>
<dbReference type="EMBL" id="DQSV01000056">
    <property type="protein sequence ID" value="HIP17236.1"/>
    <property type="molecule type" value="Genomic_DNA"/>
</dbReference>
<dbReference type="PANTHER" id="PTHR10741">
    <property type="entry name" value="TRANSLIN AND TRANSLIN ASSOCIATED PROTEIN X"/>
    <property type="match status" value="1"/>
</dbReference>
<feature type="binding site" evidence="1">
    <location>
        <position position="82"/>
    </location>
    <ligand>
        <name>Mg(2+)</name>
        <dbReference type="ChEBI" id="CHEBI:18420"/>
    </ligand>
</feature>
<dbReference type="AlphaFoldDB" id="A0A832YSF3"/>
<gene>
    <name evidence="3" type="ORF">EYG76_02900</name>
</gene>
<protein>
    <submittedName>
        <fullName evidence="3">Haloacid dehalogenase</fullName>
    </submittedName>
</protein>
<feature type="binding site" evidence="1">
    <location>
        <position position="120"/>
    </location>
    <ligand>
        <name>Mg(2+)</name>
        <dbReference type="ChEBI" id="CHEBI:18420"/>
    </ligand>
</feature>
<dbReference type="Pfam" id="PF01997">
    <property type="entry name" value="Translin"/>
    <property type="match status" value="1"/>
</dbReference>
<dbReference type="SUPFAM" id="SSF74784">
    <property type="entry name" value="Translin"/>
    <property type="match status" value="1"/>
</dbReference>
<evidence type="ECO:0000313" key="3">
    <source>
        <dbReference type="EMBL" id="HIP17236.1"/>
    </source>
</evidence>
<evidence type="ECO:0000256" key="1">
    <source>
        <dbReference type="PIRSR" id="PIRSR602848-1"/>
    </source>
</evidence>
<dbReference type="Proteomes" id="UP000605144">
    <property type="component" value="Unassembled WGS sequence"/>
</dbReference>
<keyword evidence="1" id="KW-0460">Magnesium</keyword>
<dbReference type="CDD" id="cd14820">
    <property type="entry name" value="TRAX"/>
    <property type="match status" value="1"/>
</dbReference>
<dbReference type="InterPro" id="IPR036081">
    <property type="entry name" value="Translin_sf"/>
</dbReference>
<name>A0A832YSF3_9EURY</name>
<evidence type="ECO:0000313" key="4">
    <source>
        <dbReference type="Proteomes" id="UP000605144"/>
    </source>
</evidence>
<reference evidence="3" key="1">
    <citation type="journal article" date="2020" name="ISME J.">
        <title>Gammaproteobacteria mediating utilization of methyl-, sulfur- and petroleum organic compounds in deep ocean hydrothermal plumes.</title>
        <authorList>
            <person name="Zhou Z."/>
            <person name="Liu Y."/>
            <person name="Pan J."/>
            <person name="Cron B.R."/>
            <person name="Toner B.M."/>
            <person name="Anantharaman K."/>
            <person name="Breier J.A."/>
            <person name="Dick G.J."/>
            <person name="Li M."/>
        </authorList>
    </citation>
    <scope>NUCLEOTIDE SEQUENCE</scope>
    <source>
        <strain evidence="3">SZUA-1385</strain>
    </source>
</reference>
<dbReference type="Gene3D" id="1.20.58.2140">
    <property type="match status" value="1"/>
</dbReference>
<keyword evidence="1" id="KW-0479">Metal-binding</keyword>
<feature type="cross-link" description="Glycyl lysine isopeptide (Lys-Gly) (interchain with G-Cter in SUMO2)" evidence="2">
    <location>
        <position position="195"/>
    </location>
</feature>
<evidence type="ECO:0000256" key="2">
    <source>
        <dbReference type="PIRSR" id="PIRSR602848-2"/>
    </source>
</evidence>
<proteinExistence type="predicted"/>
<accession>A0A832YSF3</accession>
<comment type="caution">
    <text evidence="3">The sequence shown here is derived from an EMBL/GenBank/DDBJ whole genome shotgun (WGS) entry which is preliminary data.</text>
</comment>